<proteinExistence type="predicted"/>
<accession>A0AAD3SR48</accession>
<comment type="caution">
    <text evidence="1">The sequence shown here is derived from an EMBL/GenBank/DDBJ whole genome shotgun (WGS) entry which is preliminary data.</text>
</comment>
<gene>
    <name evidence="1" type="ORF">Nepgr_018314</name>
</gene>
<sequence length="90" mass="10142">MLLRVAQCGGGEAEELTISDRPLCNCTLWKITREIKQRLRTFSRVARCFGCEHLMNVKVKAKMIQQVMAKMNVLPTVAGIAYQNPLCSTK</sequence>
<reference evidence="1" key="1">
    <citation type="submission" date="2023-05" db="EMBL/GenBank/DDBJ databases">
        <title>Nepenthes gracilis genome sequencing.</title>
        <authorList>
            <person name="Fukushima K."/>
        </authorList>
    </citation>
    <scope>NUCLEOTIDE SEQUENCE</scope>
    <source>
        <strain evidence="1">SING2019-196</strain>
    </source>
</reference>
<protein>
    <submittedName>
        <fullName evidence="1">Uncharacterized protein</fullName>
    </submittedName>
</protein>
<dbReference type="Proteomes" id="UP001279734">
    <property type="component" value="Unassembled WGS sequence"/>
</dbReference>
<organism evidence="1 2">
    <name type="scientific">Nepenthes gracilis</name>
    <name type="common">Slender pitcher plant</name>
    <dbReference type="NCBI Taxonomy" id="150966"/>
    <lineage>
        <taxon>Eukaryota</taxon>
        <taxon>Viridiplantae</taxon>
        <taxon>Streptophyta</taxon>
        <taxon>Embryophyta</taxon>
        <taxon>Tracheophyta</taxon>
        <taxon>Spermatophyta</taxon>
        <taxon>Magnoliopsida</taxon>
        <taxon>eudicotyledons</taxon>
        <taxon>Gunneridae</taxon>
        <taxon>Pentapetalae</taxon>
        <taxon>Caryophyllales</taxon>
        <taxon>Nepenthaceae</taxon>
        <taxon>Nepenthes</taxon>
    </lineage>
</organism>
<dbReference type="EMBL" id="BSYO01000016">
    <property type="protein sequence ID" value="GMH16473.1"/>
    <property type="molecule type" value="Genomic_DNA"/>
</dbReference>
<dbReference type="AlphaFoldDB" id="A0AAD3SR48"/>
<evidence type="ECO:0000313" key="1">
    <source>
        <dbReference type="EMBL" id="GMH16473.1"/>
    </source>
</evidence>
<name>A0AAD3SR48_NEPGR</name>
<keyword evidence="2" id="KW-1185">Reference proteome</keyword>
<evidence type="ECO:0000313" key="2">
    <source>
        <dbReference type="Proteomes" id="UP001279734"/>
    </source>
</evidence>